<feature type="transmembrane region" description="Helical" evidence="7">
    <location>
        <begin position="243"/>
        <end position="261"/>
    </location>
</feature>
<protein>
    <submittedName>
        <fullName evidence="10">Toxin secretion ATP binding protein</fullName>
    </submittedName>
</protein>
<keyword evidence="5 7" id="KW-1133">Transmembrane helix</keyword>
<comment type="subcellular location">
    <subcellularLocation>
        <location evidence="1">Cell membrane</location>
        <topology evidence="1">Multi-pass membrane protein</topology>
    </subcellularLocation>
</comment>
<dbReference type="InterPro" id="IPR036640">
    <property type="entry name" value="ABC1_TM_sf"/>
</dbReference>
<keyword evidence="6 7" id="KW-0472">Membrane</keyword>
<comment type="caution">
    <text evidence="10">The sequence shown here is derived from an EMBL/GenBank/DDBJ whole genome shotgun (WGS) entry which is preliminary data.</text>
</comment>
<evidence type="ECO:0000256" key="6">
    <source>
        <dbReference type="ARBA" id="ARBA00023136"/>
    </source>
</evidence>
<organism evidence="10 11">
    <name type="scientific">Legionella oakridgensis</name>
    <dbReference type="NCBI Taxonomy" id="29423"/>
    <lineage>
        <taxon>Bacteria</taxon>
        <taxon>Pseudomonadati</taxon>
        <taxon>Pseudomonadota</taxon>
        <taxon>Gammaproteobacteria</taxon>
        <taxon>Legionellales</taxon>
        <taxon>Legionellaceae</taxon>
        <taxon>Legionella</taxon>
    </lineage>
</organism>
<evidence type="ECO:0000256" key="7">
    <source>
        <dbReference type="SAM" id="Phobius"/>
    </source>
</evidence>
<keyword evidence="3" id="KW-0547">Nucleotide-binding</keyword>
<dbReference type="GO" id="GO:0034040">
    <property type="term" value="F:ATPase-coupled lipid transmembrane transporter activity"/>
    <property type="evidence" value="ECO:0007669"/>
    <property type="project" value="TreeGrafter"/>
</dbReference>
<dbReference type="InterPro" id="IPR039421">
    <property type="entry name" value="Type_1_exporter"/>
</dbReference>
<sequence>MNENKKTLGELLNASYSAFGYAIGFSCLVNLLMLTAPIYMLQVFDRVLPSQSSDTLVYLTIIAILAIIVYGILDIARAQVLTRVSWWIDNKLSPIALAKSLDHTLLGGSYAAQSLADITTLRQFLSSPSIYAFFDAPWIIIFLIVIFLLSFPLGIIATLGAIVLLSLAILNEKVSRKPLEQANTLHMNNQESISNSIRQAECIQAMGMMSPIVSKWLHNNEAVLAMQCTASDRSGIVLSFSKSIRLILQILILGVGAYYVINGELTSGAMLAASIIMGRALAPAEQAIGAWKQAINALQAYRRLQHYLSQPETRPPEILLPKPQGRIDVNNLLYIPAGAKKPVIQGVQFTLMPGESLGIIGPSGSGKSTLARLLVGIWPPTNGTVRLDGANIYTWNRQDIGNHVGYLPQDTLLFKGSVKENIARMDKIEDAKIISAAQFVGVHDMILHLSHGYDTDTSRYHLSGGQAQRIALARAFYGSPALVVLDEPESNLDQEGLAALELIYKNAQKSGITIIVVSQRPMLMKHCNKVLVMRDGHMERFGLYAEIIR</sequence>
<dbReference type="PROSITE" id="PS50929">
    <property type="entry name" value="ABC_TM1F"/>
    <property type="match status" value="1"/>
</dbReference>
<dbReference type="GO" id="GO:0005886">
    <property type="term" value="C:plasma membrane"/>
    <property type="evidence" value="ECO:0007669"/>
    <property type="project" value="UniProtKB-SubCell"/>
</dbReference>
<keyword evidence="4" id="KW-0067">ATP-binding</keyword>
<dbReference type="NCBIfam" id="TIGR01842">
    <property type="entry name" value="type_I_sec_PrtD"/>
    <property type="match status" value="1"/>
</dbReference>
<dbReference type="SUPFAM" id="SSF52540">
    <property type="entry name" value="P-loop containing nucleoside triphosphate hydrolases"/>
    <property type="match status" value="1"/>
</dbReference>
<dbReference type="GO" id="GO:0140359">
    <property type="term" value="F:ABC-type transporter activity"/>
    <property type="evidence" value="ECO:0007669"/>
    <property type="project" value="InterPro"/>
</dbReference>
<dbReference type="Pfam" id="PF00664">
    <property type="entry name" value="ABC_membrane"/>
    <property type="match status" value="1"/>
</dbReference>
<feature type="transmembrane region" description="Helical" evidence="7">
    <location>
        <begin position="56"/>
        <end position="73"/>
    </location>
</feature>
<accession>A0A0W0XD73</accession>
<feature type="domain" description="ABC transmembrane type-1" evidence="9">
    <location>
        <begin position="22"/>
        <end position="296"/>
    </location>
</feature>
<dbReference type="Proteomes" id="UP000054858">
    <property type="component" value="Unassembled WGS sequence"/>
</dbReference>
<evidence type="ECO:0000313" key="10">
    <source>
        <dbReference type="EMBL" id="KTD42547.1"/>
    </source>
</evidence>
<evidence type="ECO:0000259" key="8">
    <source>
        <dbReference type="PROSITE" id="PS50893"/>
    </source>
</evidence>
<dbReference type="AlphaFoldDB" id="A0A0W0XD73"/>
<dbReference type="InterPro" id="IPR003439">
    <property type="entry name" value="ABC_transporter-like_ATP-bd"/>
</dbReference>
<dbReference type="InterPro" id="IPR017871">
    <property type="entry name" value="ABC_transporter-like_CS"/>
</dbReference>
<keyword evidence="2 7" id="KW-0812">Transmembrane</keyword>
<dbReference type="PROSITE" id="PS00211">
    <property type="entry name" value="ABC_TRANSPORTER_1"/>
    <property type="match status" value="1"/>
</dbReference>
<dbReference type="Gene3D" id="3.40.50.300">
    <property type="entry name" value="P-loop containing nucleotide triphosphate hydrolases"/>
    <property type="match status" value="1"/>
</dbReference>
<dbReference type="GO" id="GO:0030253">
    <property type="term" value="P:protein secretion by the type I secretion system"/>
    <property type="evidence" value="ECO:0007669"/>
    <property type="project" value="InterPro"/>
</dbReference>
<dbReference type="GO" id="GO:0030256">
    <property type="term" value="C:type I protein secretion system complex"/>
    <property type="evidence" value="ECO:0007669"/>
    <property type="project" value="InterPro"/>
</dbReference>
<dbReference type="EMBL" id="LNYP01000009">
    <property type="protein sequence ID" value="KTD42547.1"/>
    <property type="molecule type" value="Genomic_DNA"/>
</dbReference>
<feature type="transmembrane region" description="Helical" evidence="7">
    <location>
        <begin position="138"/>
        <end position="170"/>
    </location>
</feature>
<name>A0A0W0XD73_9GAMM</name>
<dbReference type="GO" id="GO:0005524">
    <property type="term" value="F:ATP binding"/>
    <property type="evidence" value="ECO:0007669"/>
    <property type="project" value="UniProtKB-KW"/>
</dbReference>
<dbReference type="InterPro" id="IPR010128">
    <property type="entry name" value="ATPase_T1SS_PrtD-like"/>
</dbReference>
<dbReference type="PANTHER" id="PTHR24221">
    <property type="entry name" value="ATP-BINDING CASSETTE SUB-FAMILY B"/>
    <property type="match status" value="1"/>
</dbReference>
<dbReference type="PANTHER" id="PTHR24221:SF248">
    <property type="entry name" value="ABC TRANSPORTER TRANSMEMBRANE REGION"/>
    <property type="match status" value="1"/>
</dbReference>
<evidence type="ECO:0000259" key="9">
    <source>
        <dbReference type="PROSITE" id="PS50929"/>
    </source>
</evidence>
<proteinExistence type="predicted"/>
<dbReference type="SUPFAM" id="SSF90123">
    <property type="entry name" value="ABC transporter transmembrane region"/>
    <property type="match status" value="1"/>
</dbReference>
<dbReference type="PATRIC" id="fig|29423.5.peg.770"/>
<dbReference type="InterPro" id="IPR011527">
    <property type="entry name" value="ABC1_TM_dom"/>
</dbReference>
<evidence type="ECO:0000256" key="4">
    <source>
        <dbReference type="ARBA" id="ARBA00022840"/>
    </source>
</evidence>
<evidence type="ECO:0000313" key="11">
    <source>
        <dbReference type="Proteomes" id="UP000054858"/>
    </source>
</evidence>
<feature type="transmembrane region" description="Helical" evidence="7">
    <location>
        <begin position="20"/>
        <end position="44"/>
    </location>
</feature>
<evidence type="ECO:0000256" key="3">
    <source>
        <dbReference type="ARBA" id="ARBA00022741"/>
    </source>
</evidence>
<dbReference type="InterPro" id="IPR027417">
    <property type="entry name" value="P-loop_NTPase"/>
</dbReference>
<gene>
    <name evidence="10" type="ORF">Loak_0741</name>
</gene>
<evidence type="ECO:0000256" key="5">
    <source>
        <dbReference type="ARBA" id="ARBA00022989"/>
    </source>
</evidence>
<dbReference type="PROSITE" id="PS50893">
    <property type="entry name" value="ABC_TRANSPORTER_2"/>
    <property type="match status" value="1"/>
</dbReference>
<dbReference type="SMART" id="SM00382">
    <property type="entry name" value="AAA"/>
    <property type="match status" value="1"/>
</dbReference>
<reference evidence="10 11" key="1">
    <citation type="submission" date="2015-11" db="EMBL/GenBank/DDBJ databases">
        <title>Genomic analysis of 38 Legionella species identifies large and diverse effector repertoires.</title>
        <authorList>
            <person name="Burstein D."/>
            <person name="Amaro F."/>
            <person name="Zusman T."/>
            <person name="Lifshitz Z."/>
            <person name="Cohen O."/>
            <person name="Gilbert J.A."/>
            <person name="Pupko T."/>
            <person name="Shuman H.A."/>
            <person name="Segal G."/>
        </authorList>
    </citation>
    <scope>NUCLEOTIDE SEQUENCE [LARGE SCALE GENOMIC DNA]</scope>
    <source>
        <strain evidence="10 11">Oak Ridge-10</strain>
    </source>
</reference>
<dbReference type="RefSeq" id="WP_025386462.1">
    <property type="nucleotide sequence ID" value="NZ_LCUA01000030.1"/>
</dbReference>
<dbReference type="Gene3D" id="1.20.1560.10">
    <property type="entry name" value="ABC transporter type 1, transmembrane domain"/>
    <property type="match status" value="1"/>
</dbReference>
<dbReference type="InterPro" id="IPR003593">
    <property type="entry name" value="AAA+_ATPase"/>
</dbReference>
<evidence type="ECO:0000256" key="2">
    <source>
        <dbReference type="ARBA" id="ARBA00022692"/>
    </source>
</evidence>
<dbReference type="PROSITE" id="PS51257">
    <property type="entry name" value="PROKAR_LIPOPROTEIN"/>
    <property type="match status" value="1"/>
</dbReference>
<dbReference type="GO" id="GO:0016887">
    <property type="term" value="F:ATP hydrolysis activity"/>
    <property type="evidence" value="ECO:0007669"/>
    <property type="project" value="InterPro"/>
</dbReference>
<dbReference type="Pfam" id="PF00005">
    <property type="entry name" value="ABC_tran"/>
    <property type="match status" value="1"/>
</dbReference>
<evidence type="ECO:0000256" key="1">
    <source>
        <dbReference type="ARBA" id="ARBA00004651"/>
    </source>
</evidence>
<feature type="domain" description="ABC transporter" evidence="8">
    <location>
        <begin position="327"/>
        <end position="549"/>
    </location>
</feature>